<evidence type="ECO:0000313" key="2">
    <source>
        <dbReference type="EMBL" id="VFK45507.1"/>
    </source>
</evidence>
<feature type="compositionally biased region" description="Low complexity" evidence="1">
    <location>
        <begin position="71"/>
        <end position="90"/>
    </location>
</feature>
<feature type="compositionally biased region" description="Basic and acidic residues" evidence="1">
    <location>
        <begin position="96"/>
        <end position="107"/>
    </location>
</feature>
<reference evidence="2" key="1">
    <citation type="submission" date="2019-02" db="EMBL/GenBank/DDBJ databases">
        <authorList>
            <person name="Gruber-Vodicka R. H."/>
            <person name="Seah K. B. B."/>
        </authorList>
    </citation>
    <scope>NUCLEOTIDE SEQUENCE</scope>
    <source>
        <strain evidence="2">BECK_BZ125</strain>
    </source>
</reference>
<organism evidence="2">
    <name type="scientific">Candidatus Kentrum sp. TC</name>
    <dbReference type="NCBI Taxonomy" id="2126339"/>
    <lineage>
        <taxon>Bacteria</taxon>
        <taxon>Pseudomonadati</taxon>
        <taxon>Pseudomonadota</taxon>
        <taxon>Gammaproteobacteria</taxon>
        <taxon>Candidatus Kentrum</taxon>
    </lineage>
</organism>
<dbReference type="AlphaFoldDB" id="A0A450YVD5"/>
<protein>
    <recommendedName>
        <fullName evidence="3">Sporulation related domain-containing protein</fullName>
    </recommendedName>
</protein>
<evidence type="ECO:0000256" key="1">
    <source>
        <dbReference type="SAM" id="MobiDB-lite"/>
    </source>
</evidence>
<feature type="region of interest" description="Disordered" evidence="1">
    <location>
        <begin position="67"/>
        <end position="107"/>
    </location>
</feature>
<name>A0A450YVD5_9GAMM</name>
<accession>A0A450YVD5</accession>
<dbReference type="SUPFAM" id="SSF110997">
    <property type="entry name" value="Sporulation related repeat"/>
    <property type="match status" value="1"/>
</dbReference>
<dbReference type="EMBL" id="CAADFT010000050">
    <property type="protein sequence ID" value="VFK45507.1"/>
    <property type="molecule type" value="Genomic_DNA"/>
</dbReference>
<sequence length="257" mass="28705">MKRVFYLLVMVNIAYFVWQTGYVEPSPASSPETPKLSLPGQVDRLLLFDEVEPDKLELRTAAASRLPRKGPVSLATSAPTSTPTESVTEPKPATRVAERREEKKDPPVCRKIGPLSRKANPDAIKAWLKARDITTISRTELRKVVLHWVYFPPFQTRADANEYADLLKGDGIKDIYVLPKGGMKRAISVGIFSKRSSLEKRVSELRKKGYAPSVGSRSRTEKVTWLHLASPAKATFPEIDFGKKFPLLEIARAACDD</sequence>
<gene>
    <name evidence="2" type="ORF">BECKTC1821E_GA0114239_10502</name>
</gene>
<evidence type="ECO:0008006" key="3">
    <source>
        <dbReference type="Google" id="ProtNLM"/>
    </source>
</evidence>
<dbReference type="GO" id="GO:0042834">
    <property type="term" value="F:peptidoglycan binding"/>
    <property type="evidence" value="ECO:0007669"/>
    <property type="project" value="InterPro"/>
</dbReference>
<proteinExistence type="predicted"/>
<dbReference type="InterPro" id="IPR036680">
    <property type="entry name" value="SPOR-like_sf"/>
</dbReference>